<name>A0A238C2N1_9BILA</name>
<evidence type="ECO:0000313" key="3">
    <source>
        <dbReference type="Proteomes" id="UP000242913"/>
    </source>
</evidence>
<keyword evidence="3" id="KW-1185">Reference proteome</keyword>
<dbReference type="InterPro" id="IPR036866">
    <property type="entry name" value="RibonucZ/Hydroxyglut_hydro"/>
</dbReference>
<accession>A0A238C2N1</accession>
<dbReference type="Proteomes" id="UP000242913">
    <property type="component" value="Unassembled WGS sequence"/>
</dbReference>
<reference evidence="2 3" key="1">
    <citation type="submission" date="2015-12" db="EMBL/GenBank/DDBJ databases">
        <title>Draft genome of the nematode, Onchocerca flexuosa.</title>
        <authorList>
            <person name="Mitreva M."/>
        </authorList>
    </citation>
    <scope>NUCLEOTIDE SEQUENCE [LARGE SCALE GENOMIC DNA]</scope>
    <source>
        <strain evidence="2">Red Deer</strain>
    </source>
</reference>
<dbReference type="AlphaFoldDB" id="A0A238C2N1"/>
<feature type="chain" id="PRO_5013144804" description="Lactamase_B domain-containing protein" evidence="1">
    <location>
        <begin position="25"/>
        <end position="529"/>
    </location>
</feature>
<sequence length="529" mass="59206">MLYNTPTTAMFFLPIIVTLLPAHGQQQQPITDKSENLRQWLEANRNSFPQPINANLISSMPENNELAAAILKIFGSKPEPQVLETQFTQTTNSPTTSRFGIKVANRGVCPFDANPLILMSGEYITCKPAIAKECPSGFVCDFSVVLGQSICCQDMRNQPMLNIKIKIPSTTNATSTPSSTILPTRSNKMKTQHHFWLSTIPNRQSPWYIKDRKPLYKTGWNETTQNLLPSRTITTTSATVMSKSHELPPTTESTIDVDNTEISVEEHSNTTNKITTINKQQEIPCHNRSEHGVISTKISQTVLPDDYATSVSFIQVGNIKRLTDSQTLIVGAITLINDHGYRILVDTGSAADTELLLQGLSKEMITMDDIAVVVVTSGHPSYTGNLNLFPMKPTLFHTMEYLEQQATITDLKDRPYRKLTENVEVWKTPGRTQQSLSVLVYNVEGYGTVAIVGDLIPTEDYISNKTNSSEDFDESVWDSLIRRQNSNLIVCLTDWIIPGHGQPFRVLPHYRQRAGCTRLLAQRKKFGKM</sequence>
<gene>
    <name evidence="2" type="ORF">X798_01583</name>
</gene>
<dbReference type="EMBL" id="KZ269981">
    <property type="protein sequence ID" value="OZC11168.1"/>
    <property type="molecule type" value="Genomic_DNA"/>
</dbReference>
<evidence type="ECO:0000313" key="2">
    <source>
        <dbReference type="EMBL" id="OZC11168.1"/>
    </source>
</evidence>
<organism evidence="2 3">
    <name type="scientific">Onchocerca flexuosa</name>
    <dbReference type="NCBI Taxonomy" id="387005"/>
    <lineage>
        <taxon>Eukaryota</taxon>
        <taxon>Metazoa</taxon>
        <taxon>Ecdysozoa</taxon>
        <taxon>Nematoda</taxon>
        <taxon>Chromadorea</taxon>
        <taxon>Rhabditida</taxon>
        <taxon>Spirurina</taxon>
        <taxon>Spiruromorpha</taxon>
        <taxon>Filarioidea</taxon>
        <taxon>Onchocercidae</taxon>
        <taxon>Onchocerca</taxon>
    </lineage>
</organism>
<proteinExistence type="predicted"/>
<feature type="signal peptide" evidence="1">
    <location>
        <begin position="1"/>
        <end position="24"/>
    </location>
</feature>
<dbReference type="InterPro" id="IPR028150">
    <property type="entry name" value="Lustrin_cystein"/>
</dbReference>
<evidence type="ECO:0008006" key="4">
    <source>
        <dbReference type="Google" id="ProtNLM"/>
    </source>
</evidence>
<evidence type="ECO:0000256" key="1">
    <source>
        <dbReference type="SAM" id="SignalP"/>
    </source>
</evidence>
<protein>
    <recommendedName>
        <fullName evidence="4">Lactamase_B domain-containing protein</fullName>
    </recommendedName>
</protein>
<dbReference type="SMART" id="SM00289">
    <property type="entry name" value="WR1"/>
    <property type="match status" value="1"/>
</dbReference>
<dbReference type="InterPro" id="IPR039344">
    <property type="entry name" value="MBLAC1"/>
</dbReference>
<dbReference type="Pfam" id="PF14625">
    <property type="entry name" value="Lustrin_cystein"/>
    <property type="match status" value="1"/>
</dbReference>
<dbReference type="CDD" id="cd07711">
    <property type="entry name" value="MBLAC1-like_MBL-fold"/>
    <property type="match status" value="1"/>
</dbReference>
<dbReference type="InterPro" id="IPR006150">
    <property type="entry name" value="Cys_repeat_1"/>
</dbReference>
<dbReference type="PANTHER" id="PTHR23200">
    <property type="entry name" value="METALLO-BETA-LACTAMASE DOMAIN-CONTAINING PROTEIN 1"/>
    <property type="match status" value="1"/>
</dbReference>
<keyword evidence="1" id="KW-0732">Signal</keyword>
<dbReference type="PANTHER" id="PTHR23200:SF49">
    <property type="entry name" value="METALLO-BETA-LACTAMASE DOMAIN-CONTAINING PROTEIN"/>
    <property type="match status" value="1"/>
</dbReference>
<dbReference type="SUPFAM" id="SSF56281">
    <property type="entry name" value="Metallo-hydrolase/oxidoreductase"/>
    <property type="match status" value="1"/>
</dbReference>
<dbReference type="Gene3D" id="3.60.15.10">
    <property type="entry name" value="Ribonuclease Z/Hydroxyacylglutathione hydrolase-like"/>
    <property type="match status" value="1"/>
</dbReference>
<dbReference type="OrthoDB" id="10250730at2759"/>